<accession>A0AAQ3Q312</accession>
<dbReference type="Proteomes" id="UP001327560">
    <property type="component" value="Chromosome 1"/>
</dbReference>
<sequence>MNMDLIDLNLSVCSLIDDNGWNMNFINLMFGSCLVDFICRINLSIYPDEDKWIWNNNNTDFASSKSVYNFLGRNNNIEICNPPQWSLIWKSNVDPRIKNFI</sequence>
<name>A0AAQ3Q312_9LILI</name>
<gene>
    <name evidence="1" type="ORF">Cni_G02819</name>
</gene>
<evidence type="ECO:0000313" key="1">
    <source>
        <dbReference type="EMBL" id="WOK94117.1"/>
    </source>
</evidence>
<dbReference type="EMBL" id="CP136890">
    <property type="protein sequence ID" value="WOK94117.1"/>
    <property type="molecule type" value="Genomic_DNA"/>
</dbReference>
<dbReference type="AlphaFoldDB" id="A0AAQ3Q312"/>
<protein>
    <submittedName>
        <fullName evidence="1">Uncharacterized protein</fullName>
    </submittedName>
</protein>
<reference evidence="1 2" key="1">
    <citation type="submission" date="2023-10" db="EMBL/GenBank/DDBJ databases">
        <title>Chromosome-scale genome assembly provides insights into flower coloration mechanisms of Canna indica.</title>
        <authorList>
            <person name="Li C."/>
        </authorList>
    </citation>
    <scope>NUCLEOTIDE SEQUENCE [LARGE SCALE GENOMIC DNA]</scope>
    <source>
        <tissue evidence="1">Flower</tissue>
    </source>
</reference>
<organism evidence="1 2">
    <name type="scientific">Canna indica</name>
    <name type="common">Indian-shot</name>
    <dbReference type="NCBI Taxonomy" id="4628"/>
    <lineage>
        <taxon>Eukaryota</taxon>
        <taxon>Viridiplantae</taxon>
        <taxon>Streptophyta</taxon>
        <taxon>Embryophyta</taxon>
        <taxon>Tracheophyta</taxon>
        <taxon>Spermatophyta</taxon>
        <taxon>Magnoliopsida</taxon>
        <taxon>Liliopsida</taxon>
        <taxon>Zingiberales</taxon>
        <taxon>Cannaceae</taxon>
        <taxon>Canna</taxon>
    </lineage>
</organism>
<proteinExistence type="predicted"/>
<keyword evidence="2" id="KW-1185">Reference proteome</keyword>
<evidence type="ECO:0000313" key="2">
    <source>
        <dbReference type="Proteomes" id="UP001327560"/>
    </source>
</evidence>